<dbReference type="RefSeq" id="XP_022485582.1">
    <property type="nucleotide sequence ID" value="XM_022634551.1"/>
</dbReference>
<evidence type="ECO:0000256" key="3">
    <source>
        <dbReference type="SAM" id="Phobius"/>
    </source>
</evidence>
<keyword evidence="3" id="KW-1133">Transmembrane helix</keyword>
<dbReference type="GeneID" id="34579285"/>
<dbReference type="PANTHER" id="PTHR31571">
    <property type="entry name" value="ALTERED INHERITANCE OF MITOCHONDRIA PROTEIN 6"/>
    <property type="match status" value="1"/>
</dbReference>
<accession>A0A1F5LA73</accession>
<keyword evidence="3" id="KW-0812">Transmembrane</keyword>
<comment type="similarity">
    <text evidence="1">Belongs to the AIM6 family.</text>
</comment>
<dbReference type="OrthoDB" id="4153866at2759"/>
<comment type="caution">
    <text evidence="4">The sequence shown here is derived from an EMBL/GenBank/DDBJ whole genome shotgun (WGS) entry which is preliminary data.</text>
</comment>
<evidence type="ECO:0000256" key="1">
    <source>
        <dbReference type="ARBA" id="ARBA00008858"/>
    </source>
</evidence>
<dbReference type="InterPro" id="IPR017946">
    <property type="entry name" value="PLC-like_Pdiesterase_TIM-brl"/>
</dbReference>
<dbReference type="SUPFAM" id="SSF51695">
    <property type="entry name" value="PLC-like phosphodiesterases"/>
    <property type="match status" value="1"/>
</dbReference>
<reference evidence="4 5" key="1">
    <citation type="journal article" date="2016" name="Sci. Rep.">
        <title>Penicillium arizonense, a new, genome sequenced fungal species, reveals a high chemical diversity in secreted metabolites.</title>
        <authorList>
            <person name="Grijseels S."/>
            <person name="Nielsen J.C."/>
            <person name="Randelovic M."/>
            <person name="Nielsen J."/>
            <person name="Nielsen K.F."/>
            <person name="Workman M."/>
            <person name="Frisvad J.C."/>
        </authorList>
    </citation>
    <scope>NUCLEOTIDE SEQUENCE [LARGE SCALE GENOMIC DNA]</scope>
    <source>
        <strain evidence="4 5">CBS 141311</strain>
    </source>
</reference>
<evidence type="ECO:0000313" key="4">
    <source>
        <dbReference type="EMBL" id="OGE50133.1"/>
    </source>
</evidence>
<organism evidence="4 5">
    <name type="scientific">Penicillium arizonense</name>
    <dbReference type="NCBI Taxonomy" id="1835702"/>
    <lineage>
        <taxon>Eukaryota</taxon>
        <taxon>Fungi</taxon>
        <taxon>Dikarya</taxon>
        <taxon>Ascomycota</taxon>
        <taxon>Pezizomycotina</taxon>
        <taxon>Eurotiomycetes</taxon>
        <taxon>Eurotiomycetidae</taxon>
        <taxon>Eurotiales</taxon>
        <taxon>Aspergillaceae</taxon>
        <taxon>Penicillium</taxon>
    </lineage>
</organism>
<dbReference type="PANTHER" id="PTHR31571:SF1">
    <property type="entry name" value="ALTERED INHERITANCE OF MITOCHONDRIA PROTEIN 6"/>
    <property type="match status" value="1"/>
</dbReference>
<dbReference type="GO" id="GO:0006629">
    <property type="term" value="P:lipid metabolic process"/>
    <property type="evidence" value="ECO:0007669"/>
    <property type="project" value="InterPro"/>
</dbReference>
<name>A0A1F5LA73_PENAI</name>
<keyword evidence="3" id="KW-0472">Membrane</keyword>
<dbReference type="Proteomes" id="UP000177622">
    <property type="component" value="Unassembled WGS sequence"/>
</dbReference>
<protein>
    <recommendedName>
        <fullName evidence="2">Altered inheritance of mitochondria protein 6</fullName>
    </recommendedName>
</protein>
<gene>
    <name evidence="4" type="ORF">PENARI_c018G04689</name>
</gene>
<dbReference type="AlphaFoldDB" id="A0A1F5LA73"/>
<sequence>MTTQYHSSELSPLEIKREENPSASPLLDLESATWVKRNPISCTKCGRSTRGCSHVQRNTRPWSKRALFFRTVQRPFWGLVVILGLVYLFPDDLKSGFGAMILPDGPLSFLSHRPTHDVIPIACHSRQEYWGRVPLHVTLAAGCTGIESNVWLSENELLVGYTPETLVRGQNLRTLYLDPLLRMLRENNTRSLNLPSDGNIDEDDAVGVFPNDPSQTLVLLINFNSDGERLWSRLIEHLEPLREGGYLTFFNGSSVIQRPITVVASGKAPFHRVLKQTFRRDIFFDAPIDSLPSRSVNNSTDELSYSPYNSYYASADFHKTIGTVKPIGFSQGQLCKLRHQIRAAHEHGLKVRYWNTPSWPRGLANHVRHVLVREGVDVINGVELKTSG</sequence>
<proteinExistence type="inferred from homology"/>
<feature type="transmembrane region" description="Helical" evidence="3">
    <location>
        <begin position="67"/>
        <end position="89"/>
    </location>
</feature>
<dbReference type="GO" id="GO:0008081">
    <property type="term" value="F:phosphoric diester hydrolase activity"/>
    <property type="evidence" value="ECO:0007669"/>
    <property type="project" value="InterPro"/>
</dbReference>
<dbReference type="EMBL" id="LXJU01000018">
    <property type="protein sequence ID" value="OGE50133.1"/>
    <property type="molecule type" value="Genomic_DNA"/>
</dbReference>
<evidence type="ECO:0000313" key="5">
    <source>
        <dbReference type="Proteomes" id="UP000177622"/>
    </source>
</evidence>
<keyword evidence="5" id="KW-1185">Reference proteome</keyword>
<dbReference type="STRING" id="1835702.A0A1F5LA73"/>
<evidence type="ECO:0000256" key="2">
    <source>
        <dbReference type="ARBA" id="ARBA00014286"/>
    </source>
</evidence>
<dbReference type="InterPro" id="IPR051236">
    <property type="entry name" value="HAT_RTT109-like"/>
</dbReference>